<evidence type="ECO:0000313" key="1">
    <source>
        <dbReference type="EMBL" id="VEI00066.1"/>
    </source>
</evidence>
<dbReference type="KEGG" id="cant:NCTC13489_01930"/>
<dbReference type="EMBL" id="LR134441">
    <property type="protein sequence ID" value="VEI00066.1"/>
    <property type="molecule type" value="Genomic_DNA"/>
</dbReference>
<dbReference type="AlphaFoldDB" id="A0A3S4VFI9"/>
<reference evidence="1 2" key="1">
    <citation type="submission" date="2018-12" db="EMBL/GenBank/DDBJ databases">
        <authorList>
            <consortium name="Pathogen Informatics"/>
        </authorList>
    </citation>
    <scope>NUCLEOTIDE SEQUENCE [LARGE SCALE GENOMIC DNA]</scope>
    <source>
        <strain evidence="1 2">NCTC13489</strain>
    </source>
</reference>
<name>A0A3S4VFI9_9FLAO</name>
<accession>A0A3S4VFI9</accession>
<dbReference type="RefSeq" id="WP_260242600.1">
    <property type="nucleotide sequence ID" value="NZ_FOIX01000001.1"/>
</dbReference>
<dbReference type="Proteomes" id="UP000270036">
    <property type="component" value="Chromosome"/>
</dbReference>
<protein>
    <submittedName>
        <fullName evidence="1">Uncharacterized protein</fullName>
    </submittedName>
</protein>
<evidence type="ECO:0000313" key="2">
    <source>
        <dbReference type="Proteomes" id="UP000270036"/>
    </source>
</evidence>
<sequence>MLVTKKQVTQLSYDITGFAIKFTRISGLVYWKASKKPALNLSWKETVIL</sequence>
<proteinExistence type="predicted"/>
<gene>
    <name evidence="1" type="ORF">NCTC13489_01930</name>
</gene>
<organism evidence="1 2">
    <name type="scientific">Kaistella antarctica</name>
    <dbReference type="NCBI Taxonomy" id="266748"/>
    <lineage>
        <taxon>Bacteria</taxon>
        <taxon>Pseudomonadati</taxon>
        <taxon>Bacteroidota</taxon>
        <taxon>Flavobacteriia</taxon>
        <taxon>Flavobacteriales</taxon>
        <taxon>Weeksellaceae</taxon>
        <taxon>Chryseobacterium group</taxon>
        <taxon>Kaistella</taxon>
    </lineage>
</organism>